<dbReference type="VEuPathDB" id="MicrosporidiaDB:A0H76_1275"/>
<sequence>MNLFLDVVKSTINKDLFDNFMKINGINNFTNNFGNRVDGLWVFGMAEQGFRKSKMFLVEKRDRNTLLTVF</sequence>
<accession>A0A1X0QHB9</accession>
<gene>
    <name evidence="1" type="ORF">A0H76_1275</name>
</gene>
<dbReference type="VEuPathDB" id="MicrosporidiaDB:HERIO_1992"/>
<name>A0A1X0QHB9_9MICR</name>
<proteinExistence type="predicted"/>
<protein>
    <submittedName>
        <fullName evidence="1">Uncharacterized protein</fullName>
    </submittedName>
</protein>
<evidence type="ECO:0000313" key="1">
    <source>
        <dbReference type="EMBL" id="ORD99180.1"/>
    </source>
</evidence>
<evidence type="ECO:0000313" key="2">
    <source>
        <dbReference type="Proteomes" id="UP000192501"/>
    </source>
</evidence>
<dbReference type="Proteomes" id="UP000192501">
    <property type="component" value="Unassembled WGS sequence"/>
</dbReference>
<comment type="caution">
    <text evidence="1">The sequence shown here is derived from an EMBL/GenBank/DDBJ whole genome shotgun (WGS) entry which is preliminary data.</text>
</comment>
<dbReference type="AlphaFoldDB" id="A0A1X0QHB9"/>
<organism evidence="1 2">
    <name type="scientific">Hepatospora eriocheir</name>
    <dbReference type="NCBI Taxonomy" id="1081669"/>
    <lineage>
        <taxon>Eukaryota</taxon>
        <taxon>Fungi</taxon>
        <taxon>Fungi incertae sedis</taxon>
        <taxon>Microsporidia</taxon>
        <taxon>Hepatosporidae</taxon>
        <taxon>Hepatospora</taxon>
    </lineage>
</organism>
<reference evidence="1 2" key="1">
    <citation type="journal article" date="2017" name="Environ. Microbiol.">
        <title>Decay of the glycolytic pathway and adaptation to intranuclear parasitism within Enterocytozoonidae microsporidia.</title>
        <authorList>
            <person name="Wiredu Boakye D."/>
            <person name="Jaroenlak P."/>
            <person name="Prachumwat A."/>
            <person name="Williams T.A."/>
            <person name="Bateman K.S."/>
            <person name="Itsathitphaisarn O."/>
            <person name="Sritunyalucksana K."/>
            <person name="Paszkiewicz K.H."/>
            <person name="Moore K.A."/>
            <person name="Stentiford G.D."/>
            <person name="Williams B.A."/>
        </authorList>
    </citation>
    <scope>NUCLEOTIDE SEQUENCE [LARGE SCALE GENOMIC DNA]</scope>
    <source>
        <strain evidence="2">canceri</strain>
    </source>
</reference>
<dbReference type="EMBL" id="LTAI01000275">
    <property type="protein sequence ID" value="ORD99180.1"/>
    <property type="molecule type" value="Genomic_DNA"/>
</dbReference>